<reference evidence="4 5" key="1">
    <citation type="submission" date="2018-06" db="EMBL/GenBank/DDBJ databases">
        <title>Genomic Encyclopedia of Type Strains, Phase IV (KMG-IV): sequencing the most valuable type-strain genomes for metagenomic binning, comparative biology and taxonomic classification.</title>
        <authorList>
            <person name="Goeker M."/>
        </authorList>
    </citation>
    <scope>NUCLEOTIDE SEQUENCE [LARGE SCALE GENOMIC DNA]</scope>
    <source>
        <strain evidence="4 5">DSM 26720</strain>
    </source>
</reference>
<feature type="transmembrane region" description="Helical" evidence="2">
    <location>
        <begin position="20"/>
        <end position="41"/>
    </location>
</feature>
<evidence type="ECO:0000313" key="4">
    <source>
        <dbReference type="EMBL" id="RAK34087.1"/>
    </source>
</evidence>
<dbReference type="InterPro" id="IPR007065">
    <property type="entry name" value="HPP"/>
</dbReference>
<keyword evidence="2" id="KW-0812">Transmembrane</keyword>
<dbReference type="InterPro" id="IPR058581">
    <property type="entry name" value="TM_HPP"/>
</dbReference>
<feature type="transmembrane region" description="Helical" evidence="2">
    <location>
        <begin position="142"/>
        <end position="162"/>
    </location>
</feature>
<evidence type="ECO:0000259" key="3">
    <source>
        <dbReference type="PROSITE" id="PS51371"/>
    </source>
</evidence>
<dbReference type="PANTHER" id="PTHR33741">
    <property type="entry name" value="TRANSMEMBRANE PROTEIN DDB_G0269096-RELATED"/>
    <property type="match status" value="1"/>
</dbReference>
<feature type="transmembrane region" description="Helical" evidence="2">
    <location>
        <begin position="121"/>
        <end position="136"/>
    </location>
</feature>
<dbReference type="Proteomes" id="UP000249453">
    <property type="component" value="Unassembled WGS sequence"/>
</dbReference>
<dbReference type="PROSITE" id="PS51371">
    <property type="entry name" value="CBS"/>
    <property type="match status" value="1"/>
</dbReference>
<dbReference type="InterPro" id="IPR046342">
    <property type="entry name" value="CBS_dom_sf"/>
</dbReference>
<dbReference type="PANTHER" id="PTHR33741:SF5">
    <property type="entry name" value="TRANSMEMBRANE PROTEIN DDB_G0269096-RELATED"/>
    <property type="match status" value="1"/>
</dbReference>
<evidence type="ECO:0000256" key="1">
    <source>
        <dbReference type="PROSITE-ProRule" id="PRU00703"/>
    </source>
</evidence>
<dbReference type="EMBL" id="QLMK01000001">
    <property type="protein sequence ID" value="RAK34087.1"/>
    <property type="molecule type" value="Genomic_DNA"/>
</dbReference>
<dbReference type="Pfam" id="PF04982">
    <property type="entry name" value="TM_HPP"/>
    <property type="match status" value="1"/>
</dbReference>
<accession>A0A364JZB9</accession>
<sequence length="372" mass="39368">MNPLQLFKPILAGATLKERLLACVGAMIGIALTGWICTLLLAQDTSLPLIIAPIGASAVLLFAVPVSPLAQPWPIIGGNVISALVGISVAILIDTPFIAAGVGVALAIAAMSFARCLHPPGGAVALMTVLGSAWGAEGGYVYAFFPVGLNSIMLVALGVVIHKLSGRQYPHRPAVAAVNPRLTKDPPPELRLGFNADDVSAALDAIDETFDIHPGDLTRLLYQVERQALARQHGEILASHIMSRDVIKTQVNSSVEQARNLLLTHNIRALPVVDEKDKLLGIVGLRELTANGSEKVADYFIPAPTASPDQPVMSLVPLLSDGIAHAVIITDESSHIAGLISQTDLLNALARSLRYQKPARNRIGFPLLRRAS</sequence>
<evidence type="ECO:0000313" key="5">
    <source>
        <dbReference type="Proteomes" id="UP000249453"/>
    </source>
</evidence>
<keyword evidence="1" id="KW-0129">CBS domain</keyword>
<keyword evidence="2" id="KW-0472">Membrane</keyword>
<name>A0A364JZB9_9HYPH</name>
<dbReference type="AlphaFoldDB" id="A0A364JZB9"/>
<dbReference type="Gene3D" id="3.10.580.10">
    <property type="entry name" value="CBS-domain"/>
    <property type="match status" value="2"/>
</dbReference>
<dbReference type="InterPro" id="IPR000644">
    <property type="entry name" value="CBS_dom"/>
</dbReference>
<keyword evidence="2" id="KW-1133">Transmembrane helix</keyword>
<protein>
    <submittedName>
        <fullName evidence="4">CBS domain-containing membrane protein</fullName>
    </submittedName>
</protein>
<evidence type="ECO:0000256" key="2">
    <source>
        <dbReference type="SAM" id="Phobius"/>
    </source>
</evidence>
<gene>
    <name evidence="4" type="ORF">C7374_101416</name>
</gene>
<dbReference type="Pfam" id="PF00571">
    <property type="entry name" value="CBS"/>
    <property type="match status" value="2"/>
</dbReference>
<comment type="caution">
    <text evidence="4">The sequence shown here is derived from an EMBL/GenBank/DDBJ whole genome shotgun (WGS) entry which is preliminary data.</text>
</comment>
<dbReference type="SUPFAM" id="SSF54631">
    <property type="entry name" value="CBS-domain pair"/>
    <property type="match status" value="1"/>
</dbReference>
<feature type="transmembrane region" description="Helical" evidence="2">
    <location>
        <begin position="47"/>
        <end position="66"/>
    </location>
</feature>
<proteinExistence type="predicted"/>
<dbReference type="SMART" id="SM00116">
    <property type="entry name" value="CBS"/>
    <property type="match status" value="2"/>
</dbReference>
<feature type="domain" description="CBS" evidence="3">
    <location>
        <begin position="242"/>
        <end position="299"/>
    </location>
</feature>
<organism evidence="4 5">
    <name type="scientific">Falsochrobactrum ovis</name>
    <dbReference type="NCBI Taxonomy" id="1293442"/>
    <lineage>
        <taxon>Bacteria</taxon>
        <taxon>Pseudomonadati</taxon>
        <taxon>Pseudomonadota</taxon>
        <taxon>Alphaproteobacteria</taxon>
        <taxon>Hyphomicrobiales</taxon>
        <taxon>Brucellaceae</taxon>
        <taxon>Falsochrobactrum</taxon>
    </lineage>
</organism>
<keyword evidence="5" id="KW-1185">Reference proteome</keyword>